<keyword evidence="6" id="KW-1185">Reference proteome</keyword>
<evidence type="ECO:0000256" key="2">
    <source>
        <dbReference type="SAM" id="Phobius"/>
    </source>
</evidence>
<feature type="signal peptide" evidence="3">
    <location>
        <begin position="1"/>
        <end position="39"/>
    </location>
</feature>
<dbReference type="InterPro" id="IPR006311">
    <property type="entry name" value="TAT_signal"/>
</dbReference>
<proteinExistence type="predicted"/>
<feature type="transmembrane region" description="Helical" evidence="2">
    <location>
        <begin position="443"/>
        <end position="465"/>
    </location>
</feature>
<evidence type="ECO:0000313" key="6">
    <source>
        <dbReference type="Proteomes" id="UP000548476"/>
    </source>
</evidence>
<feature type="region of interest" description="Disordered" evidence="1">
    <location>
        <begin position="217"/>
        <end position="253"/>
    </location>
</feature>
<organism evidence="5 6">
    <name type="scientific">Phytomonospora endophytica</name>
    <dbReference type="NCBI Taxonomy" id="714109"/>
    <lineage>
        <taxon>Bacteria</taxon>
        <taxon>Bacillati</taxon>
        <taxon>Actinomycetota</taxon>
        <taxon>Actinomycetes</taxon>
        <taxon>Micromonosporales</taxon>
        <taxon>Micromonosporaceae</taxon>
        <taxon>Phytomonospora</taxon>
    </lineage>
</organism>
<dbReference type="EMBL" id="JACHGT010000008">
    <property type="protein sequence ID" value="MBB6036252.1"/>
    <property type="molecule type" value="Genomic_DNA"/>
</dbReference>
<evidence type="ECO:0000256" key="1">
    <source>
        <dbReference type="SAM" id="MobiDB-lite"/>
    </source>
</evidence>
<evidence type="ECO:0000256" key="3">
    <source>
        <dbReference type="SAM" id="SignalP"/>
    </source>
</evidence>
<feature type="domain" description="Htaa" evidence="4">
    <location>
        <begin position="258"/>
        <end position="403"/>
    </location>
</feature>
<dbReference type="Pfam" id="PF04213">
    <property type="entry name" value="HtaA"/>
    <property type="match status" value="2"/>
</dbReference>
<keyword evidence="2" id="KW-0472">Membrane</keyword>
<keyword evidence="3" id="KW-0732">Signal</keyword>
<keyword evidence="2" id="KW-0812">Transmembrane</keyword>
<feature type="chain" id="PRO_5032835348" description="Htaa domain-containing protein" evidence="3">
    <location>
        <begin position="40"/>
        <end position="474"/>
    </location>
</feature>
<feature type="region of interest" description="Disordered" evidence="1">
    <location>
        <begin position="410"/>
        <end position="432"/>
    </location>
</feature>
<feature type="domain" description="Htaa" evidence="4">
    <location>
        <begin position="48"/>
        <end position="214"/>
    </location>
</feature>
<keyword evidence="2" id="KW-1133">Transmembrane helix</keyword>
<gene>
    <name evidence="5" type="ORF">HNR73_004120</name>
</gene>
<dbReference type="RefSeq" id="WP_184789082.1">
    <property type="nucleotide sequence ID" value="NZ_BONT01000046.1"/>
</dbReference>
<reference evidence="5 6" key="1">
    <citation type="submission" date="2020-08" db="EMBL/GenBank/DDBJ databases">
        <title>Genomic Encyclopedia of Type Strains, Phase IV (KMG-IV): sequencing the most valuable type-strain genomes for metagenomic binning, comparative biology and taxonomic classification.</title>
        <authorList>
            <person name="Goeker M."/>
        </authorList>
    </citation>
    <scope>NUCLEOTIDE SEQUENCE [LARGE SCALE GENOMIC DNA]</scope>
    <source>
        <strain evidence="5 6">YIM 65646</strain>
    </source>
</reference>
<evidence type="ECO:0000259" key="4">
    <source>
        <dbReference type="Pfam" id="PF04213"/>
    </source>
</evidence>
<sequence length="474" mass="47831">MSHTTARRRRTPVLAALAAAAVLAATGTAVLTAATPAEAAPNLPITNGEATWGVKESFRTYVVGPIGKGRITVADGARSYDNGLFGFTGGKGTYDLGAHNITASFDGKVTFQAHKAGDAWSLDMSISQVRVTTDNATKTGKVIADVSSKDMSTGQTVLYDDVELAALNLTGIAPEQDNLGYTWLKNIPATLTEAGAPAFGGFYNAGSALDPVTLKVKATAPDPDPTSSSPAPSSPAPSSTAPSSSAPADPDAPAKILDGTIDWGVKKSFRDYIAGPIAKGKVELSGGATDNGDGFRFGKATGTYDPAKKLLTAAYQGTVHFLGHETDGHHELDLTFTDLNIKVTAGKGVLYTGKTPLATFTAEVAVKDGVIALNALPAKLTAEGAVFFGGFYQEGAELDPITTALALDPDANLPGPGATTTGTGTGGGAGGPSVSLPLTGSPLVGIAAAGAALIAAGGAALFLAARRRRATAAS</sequence>
<dbReference type="InterPro" id="IPR007331">
    <property type="entry name" value="Htaa"/>
</dbReference>
<name>A0A841FRS6_9ACTN</name>
<accession>A0A841FRS6</accession>
<comment type="caution">
    <text evidence="5">The sequence shown here is derived from an EMBL/GenBank/DDBJ whole genome shotgun (WGS) entry which is preliminary data.</text>
</comment>
<feature type="compositionally biased region" description="Low complexity" evidence="1">
    <location>
        <begin position="218"/>
        <end position="253"/>
    </location>
</feature>
<evidence type="ECO:0000313" key="5">
    <source>
        <dbReference type="EMBL" id="MBB6036252.1"/>
    </source>
</evidence>
<dbReference type="AlphaFoldDB" id="A0A841FRS6"/>
<dbReference type="Proteomes" id="UP000548476">
    <property type="component" value="Unassembled WGS sequence"/>
</dbReference>
<dbReference type="PROSITE" id="PS51318">
    <property type="entry name" value="TAT"/>
    <property type="match status" value="1"/>
</dbReference>
<protein>
    <recommendedName>
        <fullName evidence="4">Htaa domain-containing protein</fullName>
    </recommendedName>
</protein>